<keyword evidence="1" id="KW-0812">Transmembrane</keyword>
<keyword evidence="1" id="KW-1133">Transmembrane helix</keyword>
<dbReference type="EMBL" id="VZQZ01000004">
    <property type="protein sequence ID" value="KAB0665572.1"/>
    <property type="molecule type" value="Genomic_DNA"/>
</dbReference>
<name>A0A7J4ZQV0_9BACT</name>
<reference evidence="2 3" key="1">
    <citation type="submission" date="2019-09" db="EMBL/GenBank/DDBJ databases">
        <title>Geobacter sp. Red96, a novel strain isolated from paddy soil.</title>
        <authorList>
            <person name="Xu Z."/>
            <person name="Masuda Y."/>
            <person name="Itoh H."/>
            <person name="Senoo K."/>
        </authorList>
    </citation>
    <scope>NUCLEOTIDE SEQUENCE [LARGE SCALE GENOMIC DNA]</scope>
    <source>
        <strain evidence="2 3">Red96</strain>
    </source>
</reference>
<keyword evidence="3" id="KW-1185">Reference proteome</keyword>
<organism evidence="2 3">
    <name type="scientific">Oryzomonas japonica</name>
    <dbReference type="NCBI Taxonomy" id="2603858"/>
    <lineage>
        <taxon>Bacteria</taxon>
        <taxon>Pseudomonadati</taxon>
        <taxon>Thermodesulfobacteriota</taxon>
        <taxon>Desulfuromonadia</taxon>
        <taxon>Geobacterales</taxon>
        <taxon>Geobacteraceae</taxon>
        <taxon>Oryzomonas</taxon>
    </lineage>
</organism>
<evidence type="ECO:0000256" key="1">
    <source>
        <dbReference type="SAM" id="Phobius"/>
    </source>
</evidence>
<proteinExistence type="predicted"/>
<evidence type="ECO:0000313" key="2">
    <source>
        <dbReference type="EMBL" id="KAB0665572.1"/>
    </source>
</evidence>
<feature type="transmembrane region" description="Helical" evidence="1">
    <location>
        <begin position="12"/>
        <end position="33"/>
    </location>
</feature>
<protein>
    <submittedName>
        <fullName evidence="2">Uncharacterized protein</fullName>
    </submittedName>
</protein>
<sequence length="119" mass="12970">MRNRPSTRLRNGVSVLSVFNHGLLIMACLFLLAGCQTCPPCVRPILATEPQPLLNEVETLNPSEPGAAYCLSDSGRLGILTNLELYRGALDKCNATIERYNSTIAPPRGEGEQWGGENR</sequence>
<dbReference type="RefSeq" id="WP_151128008.1">
    <property type="nucleotide sequence ID" value="NZ_VZQZ01000004.1"/>
</dbReference>
<comment type="caution">
    <text evidence="2">The sequence shown here is derived from an EMBL/GenBank/DDBJ whole genome shotgun (WGS) entry which is preliminary data.</text>
</comment>
<dbReference type="PROSITE" id="PS51257">
    <property type="entry name" value="PROKAR_LIPOPROTEIN"/>
    <property type="match status" value="1"/>
</dbReference>
<keyword evidence="1" id="KW-0472">Membrane</keyword>
<evidence type="ECO:0000313" key="3">
    <source>
        <dbReference type="Proteomes" id="UP000420562"/>
    </source>
</evidence>
<dbReference type="AlphaFoldDB" id="A0A7J4ZQV0"/>
<gene>
    <name evidence="2" type="ORF">F6V25_07560</name>
</gene>
<dbReference type="Proteomes" id="UP000420562">
    <property type="component" value="Unassembled WGS sequence"/>
</dbReference>
<accession>A0A7J4ZQV0</accession>